<name>A0ABX0V104_9HYPH</name>
<evidence type="ECO:0000313" key="3">
    <source>
        <dbReference type="Proteomes" id="UP001429580"/>
    </source>
</evidence>
<accession>A0ABX0V104</accession>
<gene>
    <name evidence="2" type="ORF">FHS82_002145</name>
</gene>
<comment type="caution">
    <text evidence="2">The sequence shown here is derived from an EMBL/GenBank/DDBJ whole genome shotgun (WGS) entry which is preliminary data.</text>
</comment>
<dbReference type="EMBL" id="JAASQI010000004">
    <property type="protein sequence ID" value="NIJ58303.1"/>
    <property type="molecule type" value="Genomic_DNA"/>
</dbReference>
<evidence type="ECO:0000313" key="2">
    <source>
        <dbReference type="EMBL" id="NIJ58303.1"/>
    </source>
</evidence>
<keyword evidence="3" id="KW-1185">Reference proteome</keyword>
<feature type="transmembrane region" description="Helical" evidence="1">
    <location>
        <begin position="6"/>
        <end position="27"/>
    </location>
</feature>
<reference evidence="2 3" key="1">
    <citation type="submission" date="2020-03" db="EMBL/GenBank/DDBJ databases">
        <title>Genomic Encyclopedia of Type Strains, Phase IV (KMG-IV): sequencing the most valuable type-strain genomes for metagenomic binning, comparative biology and taxonomic classification.</title>
        <authorList>
            <person name="Goeker M."/>
        </authorList>
    </citation>
    <scope>NUCLEOTIDE SEQUENCE [LARGE SCALE GENOMIC DNA]</scope>
    <source>
        <strain evidence="2 3">DSM 103870</strain>
    </source>
</reference>
<keyword evidence="1" id="KW-0812">Transmembrane</keyword>
<sequence length="40" mass="4466">MLDIQLISIAVTSFIGFVNAVPPRLILRRLRMARGKGEGR</sequence>
<protein>
    <submittedName>
        <fullName evidence="2">Uncharacterized protein</fullName>
    </submittedName>
</protein>
<organism evidence="2 3">
    <name type="scientific">Pseudochelatococcus lubricantis</name>
    <dbReference type="NCBI Taxonomy" id="1538102"/>
    <lineage>
        <taxon>Bacteria</taxon>
        <taxon>Pseudomonadati</taxon>
        <taxon>Pseudomonadota</taxon>
        <taxon>Alphaproteobacteria</taxon>
        <taxon>Hyphomicrobiales</taxon>
        <taxon>Chelatococcaceae</taxon>
        <taxon>Pseudochelatococcus</taxon>
    </lineage>
</organism>
<proteinExistence type="predicted"/>
<keyword evidence="1" id="KW-0472">Membrane</keyword>
<evidence type="ECO:0000256" key="1">
    <source>
        <dbReference type="SAM" id="Phobius"/>
    </source>
</evidence>
<dbReference type="Proteomes" id="UP001429580">
    <property type="component" value="Unassembled WGS sequence"/>
</dbReference>
<keyword evidence="1" id="KW-1133">Transmembrane helix</keyword>